<protein>
    <submittedName>
        <fullName evidence="1">(pine wood nematode) hypothetical protein</fullName>
    </submittedName>
</protein>
<proteinExistence type="predicted"/>
<organism evidence="1 2">
    <name type="scientific">Bursaphelenchus xylophilus</name>
    <name type="common">Pinewood nematode worm</name>
    <name type="synonym">Aphelenchoides xylophilus</name>
    <dbReference type="NCBI Taxonomy" id="6326"/>
    <lineage>
        <taxon>Eukaryota</taxon>
        <taxon>Metazoa</taxon>
        <taxon>Ecdysozoa</taxon>
        <taxon>Nematoda</taxon>
        <taxon>Chromadorea</taxon>
        <taxon>Rhabditida</taxon>
        <taxon>Tylenchina</taxon>
        <taxon>Tylenchomorpha</taxon>
        <taxon>Aphelenchoidea</taxon>
        <taxon>Aphelenchoididae</taxon>
        <taxon>Bursaphelenchus</taxon>
    </lineage>
</organism>
<dbReference type="EMBL" id="CAJFCV020000005">
    <property type="protein sequence ID" value="CAG9120878.1"/>
    <property type="molecule type" value="Genomic_DNA"/>
</dbReference>
<accession>A0A7I8XK72</accession>
<sequence length="86" mass="9503">MNARSRLIRRAEACSLGGVWDHSAKRFGRLDLFDMIGFSGAGNSHLVTSAEISNDHCGRANTEKAEYETLFNHIELGVLPRSKRVG</sequence>
<dbReference type="AlphaFoldDB" id="A0A7I8XK72"/>
<evidence type="ECO:0000313" key="2">
    <source>
        <dbReference type="Proteomes" id="UP000659654"/>
    </source>
</evidence>
<dbReference type="Proteomes" id="UP000582659">
    <property type="component" value="Unassembled WGS sequence"/>
</dbReference>
<gene>
    <name evidence="1" type="ORF">BXYJ_LOCUS10783</name>
</gene>
<name>A0A7I8XK72_BURXY</name>
<dbReference type="Proteomes" id="UP000659654">
    <property type="component" value="Unassembled WGS sequence"/>
</dbReference>
<dbReference type="EMBL" id="CAJFDI010000005">
    <property type="protein sequence ID" value="CAD5230030.1"/>
    <property type="molecule type" value="Genomic_DNA"/>
</dbReference>
<evidence type="ECO:0000313" key="1">
    <source>
        <dbReference type="EMBL" id="CAD5230030.1"/>
    </source>
</evidence>
<keyword evidence="2" id="KW-1185">Reference proteome</keyword>
<reference evidence="1" key="1">
    <citation type="submission" date="2020-09" db="EMBL/GenBank/DDBJ databases">
        <authorList>
            <person name="Kikuchi T."/>
        </authorList>
    </citation>
    <scope>NUCLEOTIDE SEQUENCE</scope>
    <source>
        <strain evidence="1">Ka4C1</strain>
    </source>
</reference>
<comment type="caution">
    <text evidence="1">The sequence shown here is derived from an EMBL/GenBank/DDBJ whole genome shotgun (WGS) entry which is preliminary data.</text>
</comment>